<proteinExistence type="predicted"/>
<evidence type="ECO:0000313" key="3">
    <source>
        <dbReference type="Proteomes" id="UP000050509"/>
    </source>
</evidence>
<comment type="caution">
    <text evidence="2">The sequence shown here is derived from an EMBL/GenBank/DDBJ whole genome shotgun (WGS) entry which is preliminary data.</text>
</comment>
<reference evidence="2 3" key="1">
    <citation type="submission" date="2015-09" db="EMBL/GenBank/DDBJ databases">
        <title>Draft genome sequence of Kouleothrix aurantiaca JCM 19913.</title>
        <authorList>
            <person name="Hemp J."/>
        </authorList>
    </citation>
    <scope>NUCLEOTIDE SEQUENCE [LARGE SCALE GENOMIC DNA]</scope>
    <source>
        <strain evidence="2 3">COM-B</strain>
    </source>
</reference>
<dbReference type="Proteomes" id="UP000050509">
    <property type="component" value="Unassembled WGS sequence"/>
</dbReference>
<gene>
    <name evidence="2" type="ORF">SE17_18690</name>
</gene>
<evidence type="ECO:0000259" key="1">
    <source>
        <dbReference type="Pfam" id="PF12770"/>
    </source>
</evidence>
<sequence length="168" mass="17538">MDRELAAIANHLPGALLNAAATCANVQALPPPQLLHIAAHGRTNADAPLYSTIELADGPLLLFEAHRLDLRGTRLVVLSACETGVRPDYGDMALALAGAFLCAGAQAVLASLWRVADDAAAALMDRFYAGLAAGSEPAAALAQAQRQVRADYPLDWAAFQLWAGAHTS</sequence>
<dbReference type="PANTHER" id="PTHR10098:SF108">
    <property type="entry name" value="TETRATRICOPEPTIDE REPEAT PROTEIN 28"/>
    <property type="match status" value="1"/>
</dbReference>
<dbReference type="EMBL" id="LJCR01000737">
    <property type="protein sequence ID" value="KPV51887.1"/>
    <property type="molecule type" value="Genomic_DNA"/>
</dbReference>
<name>A0A0P9CZD0_9CHLR</name>
<dbReference type="Pfam" id="PF12770">
    <property type="entry name" value="CHAT"/>
    <property type="match status" value="1"/>
</dbReference>
<dbReference type="AlphaFoldDB" id="A0A0P9CZD0"/>
<accession>A0A0P9CZD0</accession>
<dbReference type="InterPro" id="IPR024983">
    <property type="entry name" value="CHAT_dom"/>
</dbReference>
<keyword evidence="3" id="KW-1185">Reference proteome</keyword>
<evidence type="ECO:0000313" key="2">
    <source>
        <dbReference type="EMBL" id="KPV51887.1"/>
    </source>
</evidence>
<dbReference type="PANTHER" id="PTHR10098">
    <property type="entry name" value="RAPSYN-RELATED"/>
    <property type="match status" value="1"/>
</dbReference>
<protein>
    <recommendedName>
        <fullName evidence="1">CHAT domain-containing protein</fullName>
    </recommendedName>
</protein>
<organism evidence="2 3">
    <name type="scientific">Kouleothrix aurantiaca</name>
    <dbReference type="NCBI Taxonomy" id="186479"/>
    <lineage>
        <taxon>Bacteria</taxon>
        <taxon>Bacillati</taxon>
        <taxon>Chloroflexota</taxon>
        <taxon>Chloroflexia</taxon>
        <taxon>Chloroflexales</taxon>
        <taxon>Roseiflexineae</taxon>
        <taxon>Roseiflexaceae</taxon>
        <taxon>Kouleothrix</taxon>
    </lineage>
</organism>
<feature type="domain" description="CHAT" evidence="1">
    <location>
        <begin position="3"/>
        <end position="161"/>
    </location>
</feature>